<reference evidence="3" key="1">
    <citation type="submission" date="2016-10" db="EMBL/GenBank/DDBJ databases">
        <authorList>
            <person name="Varghese N."/>
            <person name="Submissions S."/>
        </authorList>
    </citation>
    <scope>NUCLEOTIDE SEQUENCE [LARGE SCALE GENOMIC DNA]</scope>
    <source>
        <strain evidence="3">DSM 26922</strain>
    </source>
</reference>
<feature type="region of interest" description="Disordered" evidence="1">
    <location>
        <begin position="126"/>
        <end position="150"/>
    </location>
</feature>
<sequence>MLALVLSDDPTTHHTINQCLTKRGFQVVNSESVMMATAHVRAWRFDLIVMTERVSERLTHQVALSAEKRAPFVKTLLLSDRKDAEVDELFELLPSLVSIVSPDIKADLIAQIALASVAGRARVLETGPTDTMRPPQFSSSRAHQPCQLAG</sequence>
<keyword evidence="3" id="KW-1185">Reference proteome</keyword>
<evidence type="ECO:0000256" key="1">
    <source>
        <dbReference type="SAM" id="MobiDB-lite"/>
    </source>
</evidence>
<dbReference type="Gene3D" id="3.40.50.2300">
    <property type="match status" value="1"/>
</dbReference>
<gene>
    <name evidence="2" type="ORF">SAMN04488001_2063</name>
</gene>
<dbReference type="Proteomes" id="UP000199441">
    <property type="component" value="Unassembled WGS sequence"/>
</dbReference>
<evidence type="ECO:0008006" key="4">
    <source>
        <dbReference type="Google" id="ProtNLM"/>
    </source>
</evidence>
<evidence type="ECO:0000313" key="3">
    <source>
        <dbReference type="Proteomes" id="UP000199441"/>
    </source>
</evidence>
<proteinExistence type="predicted"/>
<organism evidence="2 3">
    <name type="scientific">Litoreibacter albidus</name>
    <dbReference type="NCBI Taxonomy" id="670155"/>
    <lineage>
        <taxon>Bacteria</taxon>
        <taxon>Pseudomonadati</taxon>
        <taxon>Pseudomonadota</taxon>
        <taxon>Alphaproteobacteria</taxon>
        <taxon>Rhodobacterales</taxon>
        <taxon>Roseobacteraceae</taxon>
        <taxon>Litoreibacter</taxon>
    </lineage>
</organism>
<dbReference type="EMBL" id="FNOI01000003">
    <property type="protein sequence ID" value="SDW94675.1"/>
    <property type="molecule type" value="Genomic_DNA"/>
</dbReference>
<protein>
    <recommendedName>
        <fullName evidence="4">Response regulatory domain-containing protein</fullName>
    </recommendedName>
</protein>
<dbReference type="OrthoDB" id="7875369at2"/>
<dbReference type="AlphaFoldDB" id="A0A1H2XPE6"/>
<accession>A0A1H2XPE6</accession>
<dbReference type="InterPro" id="IPR011006">
    <property type="entry name" value="CheY-like_superfamily"/>
</dbReference>
<name>A0A1H2XPE6_9RHOB</name>
<evidence type="ECO:0000313" key="2">
    <source>
        <dbReference type="EMBL" id="SDW94675.1"/>
    </source>
</evidence>
<dbReference type="RefSeq" id="WP_089946843.1">
    <property type="nucleotide sequence ID" value="NZ_FNOI01000003.1"/>
</dbReference>
<dbReference type="SUPFAM" id="SSF52172">
    <property type="entry name" value="CheY-like"/>
    <property type="match status" value="1"/>
</dbReference>